<feature type="compositionally biased region" description="Acidic residues" evidence="1">
    <location>
        <begin position="625"/>
        <end position="635"/>
    </location>
</feature>
<dbReference type="AlphaFoldDB" id="A0A0C9ZGB0"/>
<feature type="compositionally biased region" description="Basic and acidic residues" evidence="1">
    <location>
        <begin position="711"/>
        <end position="735"/>
    </location>
</feature>
<feature type="region of interest" description="Disordered" evidence="1">
    <location>
        <begin position="122"/>
        <end position="164"/>
    </location>
</feature>
<evidence type="ECO:0000313" key="3">
    <source>
        <dbReference type="Proteomes" id="UP000054018"/>
    </source>
</evidence>
<gene>
    <name evidence="2" type="ORF">PISMIDRAFT_9978</name>
</gene>
<dbReference type="EMBL" id="KN833712">
    <property type="protein sequence ID" value="KIK24994.1"/>
    <property type="molecule type" value="Genomic_DNA"/>
</dbReference>
<feature type="region of interest" description="Disordered" evidence="1">
    <location>
        <begin position="563"/>
        <end position="612"/>
    </location>
</feature>
<feature type="region of interest" description="Disordered" evidence="1">
    <location>
        <begin position="625"/>
        <end position="848"/>
    </location>
</feature>
<feature type="compositionally biased region" description="Acidic residues" evidence="1">
    <location>
        <begin position="782"/>
        <end position="800"/>
    </location>
</feature>
<name>A0A0C9ZGB0_9AGAM</name>
<feature type="region of interest" description="Disordered" evidence="1">
    <location>
        <begin position="481"/>
        <end position="542"/>
    </location>
</feature>
<sequence>MSASSLFESYDTQMIDFPHDLDVPMNPSSSELFPEASMDHDPGDGSIEVDMEEYGENHSEYEMADGTEFLVAGESLDVEVFDVSRAHSPLPAFEQPSLHSTVDASIGSDLYHSAAHDIPKRLADSTAPPVDEYSGDVPLEHGAYDVPRSEPLPSQDTSSVPQLNPVEVAVSDAVGEFYRPSEGPQHPSHNRALTVDSDRDEEFHGKSNSDIPSNRGPDLPQVSGEPDPGHGVLPTEAPVPLSEGYRTPLHSKVVAEGDHNEPLGQEEGHDPPNTDFPFEHAEPASQSAVNVSEEATVTLPAAEKQGGEVDDTLRISEGVYIDPPPAVLLSVGSSAEALFCLFNQPTAEVRSESPPHEGREGPVGGYHLLLESSPTLYYEPISNVFDALRQDEEFLSSVPHSFEGELVFDVYDLQLTVSEDNIYAREYSLHDLNVLYDGSDFAGPLRLRLTATIPRFIYRYYAIQEQIQRLDLAVGASGDKQHDDQAYTRASEQQQSHGDQTREQATTLPTDGAGDATDRPTVVSGGTDGQQEDPPSSEEAADPFIPQSAEDVDYHAVPTGEAQVLEEEDDYENTNRGVGDTTTEGVLDADQLHGSADTDQATSSSGDMRFGGEQTDYHVYLLPEEYDEREGEDLDKAEAGSQFDESVQHEVEEDAAGAGDVTASVHEVEAVTGDSDSKEVTLKAFRRSSLSESSPKELSNLKESQILPSATDDKLLTGTEEHHGNDGPSHRERGESTTPSCSQSAATEQGPQNGLYPDEHSYRAGDFMAQPSEGNSGQVAQDDGDDWGWDDADGEDDIEYWPEHDAISDNSTATLSSKGSCKRGYDELDEDLGRASPGTPETKRTRVE</sequence>
<feature type="compositionally biased region" description="Polar residues" evidence="1">
    <location>
        <begin position="284"/>
        <end position="293"/>
    </location>
</feature>
<evidence type="ECO:0000256" key="1">
    <source>
        <dbReference type="SAM" id="MobiDB-lite"/>
    </source>
</evidence>
<keyword evidence="3" id="KW-1185">Reference proteome</keyword>
<reference evidence="3" key="2">
    <citation type="submission" date="2015-01" db="EMBL/GenBank/DDBJ databases">
        <title>Evolutionary Origins and Diversification of the Mycorrhizal Mutualists.</title>
        <authorList>
            <consortium name="DOE Joint Genome Institute"/>
            <consortium name="Mycorrhizal Genomics Consortium"/>
            <person name="Kohler A."/>
            <person name="Kuo A."/>
            <person name="Nagy L.G."/>
            <person name="Floudas D."/>
            <person name="Copeland A."/>
            <person name="Barry K.W."/>
            <person name="Cichocki N."/>
            <person name="Veneault-Fourrey C."/>
            <person name="LaButti K."/>
            <person name="Lindquist E.A."/>
            <person name="Lipzen A."/>
            <person name="Lundell T."/>
            <person name="Morin E."/>
            <person name="Murat C."/>
            <person name="Riley R."/>
            <person name="Ohm R."/>
            <person name="Sun H."/>
            <person name="Tunlid A."/>
            <person name="Henrissat B."/>
            <person name="Grigoriev I.V."/>
            <person name="Hibbett D.S."/>
            <person name="Martin F."/>
        </authorList>
    </citation>
    <scope>NUCLEOTIDE SEQUENCE [LARGE SCALE GENOMIC DNA]</scope>
    <source>
        <strain evidence="3">441</strain>
    </source>
</reference>
<dbReference type="Proteomes" id="UP000054018">
    <property type="component" value="Unassembled WGS sequence"/>
</dbReference>
<dbReference type="InterPro" id="IPR018822">
    <property type="entry name" value="UPF0646"/>
</dbReference>
<dbReference type="HOGENOM" id="CLU_017165_0_0_1"/>
<feature type="region of interest" description="Disordered" evidence="1">
    <location>
        <begin position="259"/>
        <end position="293"/>
    </location>
</feature>
<feature type="compositionally biased region" description="Polar residues" evidence="1">
    <location>
        <begin position="574"/>
        <end position="584"/>
    </location>
</feature>
<feature type="compositionally biased region" description="Polar residues" evidence="1">
    <location>
        <begin position="597"/>
        <end position="606"/>
    </location>
</feature>
<dbReference type="STRING" id="765257.A0A0C9ZGB0"/>
<proteinExistence type="predicted"/>
<feature type="compositionally biased region" description="Basic and acidic residues" evidence="1">
    <location>
        <begin position="259"/>
        <end position="282"/>
    </location>
</feature>
<feature type="compositionally biased region" description="Polar residues" evidence="1">
    <location>
        <begin position="488"/>
        <end position="509"/>
    </location>
</feature>
<feature type="region of interest" description="Disordered" evidence="1">
    <location>
        <begin position="18"/>
        <end position="43"/>
    </location>
</feature>
<feature type="compositionally biased region" description="Polar residues" evidence="1">
    <location>
        <begin position="808"/>
        <end position="819"/>
    </location>
</feature>
<accession>A0A0C9ZGB0</accession>
<protein>
    <submittedName>
        <fullName evidence="2">Uncharacterized protein</fullName>
    </submittedName>
</protein>
<dbReference type="Pfam" id="PF10336">
    <property type="entry name" value="DUF2420"/>
    <property type="match status" value="1"/>
</dbReference>
<feature type="compositionally biased region" description="Polar residues" evidence="1">
    <location>
        <begin position="152"/>
        <end position="162"/>
    </location>
</feature>
<organism evidence="2 3">
    <name type="scientific">Pisolithus microcarpus 441</name>
    <dbReference type="NCBI Taxonomy" id="765257"/>
    <lineage>
        <taxon>Eukaryota</taxon>
        <taxon>Fungi</taxon>
        <taxon>Dikarya</taxon>
        <taxon>Basidiomycota</taxon>
        <taxon>Agaricomycotina</taxon>
        <taxon>Agaricomycetes</taxon>
        <taxon>Agaricomycetidae</taxon>
        <taxon>Boletales</taxon>
        <taxon>Sclerodermatineae</taxon>
        <taxon>Pisolithaceae</taxon>
        <taxon>Pisolithus</taxon>
    </lineage>
</organism>
<reference evidence="2 3" key="1">
    <citation type="submission" date="2014-04" db="EMBL/GenBank/DDBJ databases">
        <authorList>
            <consortium name="DOE Joint Genome Institute"/>
            <person name="Kuo A."/>
            <person name="Kohler A."/>
            <person name="Costa M.D."/>
            <person name="Nagy L.G."/>
            <person name="Floudas D."/>
            <person name="Copeland A."/>
            <person name="Barry K.W."/>
            <person name="Cichocki N."/>
            <person name="Veneault-Fourrey C."/>
            <person name="LaButti K."/>
            <person name="Lindquist E.A."/>
            <person name="Lipzen A."/>
            <person name="Lundell T."/>
            <person name="Morin E."/>
            <person name="Murat C."/>
            <person name="Sun H."/>
            <person name="Tunlid A."/>
            <person name="Henrissat B."/>
            <person name="Grigoriev I.V."/>
            <person name="Hibbett D.S."/>
            <person name="Martin F."/>
            <person name="Nordberg H.P."/>
            <person name="Cantor M.N."/>
            <person name="Hua S.X."/>
        </authorList>
    </citation>
    <scope>NUCLEOTIDE SEQUENCE [LARGE SCALE GENOMIC DNA]</scope>
    <source>
        <strain evidence="2 3">441</strain>
    </source>
</reference>
<feature type="compositionally biased region" description="Low complexity" evidence="1">
    <location>
        <begin position="688"/>
        <end position="704"/>
    </location>
</feature>
<feature type="compositionally biased region" description="Polar residues" evidence="1">
    <location>
        <begin position="736"/>
        <end position="752"/>
    </location>
</feature>
<dbReference type="OrthoDB" id="2507795at2759"/>
<feature type="region of interest" description="Disordered" evidence="1">
    <location>
        <begin position="198"/>
        <end position="244"/>
    </location>
</feature>
<evidence type="ECO:0000313" key="2">
    <source>
        <dbReference type="EMBL" id="KIK24994.1"/>
    </source>
</evidence>